<evidence type="ECO:0000313" key="2">
    <source>
        <dbReference type="EMBL" id="TCN34136.1"/>
    </source>
</evidence>
<evidence type="ECO:0000313" key="3">
    <source>
        <dbReference type="Proteomes" id="UP000295043"/>
    </source>
</evidence>
<dbReference type="AlphaFoldDB" id="A0A4R2C1R5"/>
<gene>
    <name evidence="2" type="ORF">EV184_102448</name>
</gene>
<evidence type="ECO:0000256" key="1">
    <source>
        <dbReference type="SAM" id="SignalP"/>
    </source>
</evidence>
<organism evidence="2 3">
    <name type="scientific">Sinorhizobium americanum</name>
    <dbReference type="NCBI Taxonomy" id="194963"/>
    <lineage>
        <taxon>Bacteria</taxon>
        <taxon>Pseudomonadati</taxon>
        <taxon>Pseudomonadota</taxon>
        <taxon>Alphaproteobacteria</taxon>
        <taxon>Hyphomicrobiales</taxon>
        <taxon>Rhizobiaceae</taxon>
        <taxon>Sinorhizobium/Ensifer group</taxon>
        <taxon>Sinorhizobium</taxon>
    </lineage>
</organism>
<dbReference type="EMBL" id="SLVU01000002">
    <property type="protein sequence ID" value="TCN34136.1"/>
    <property type="molecule type" value="Genomic_DNA"/>
</dbReference>
<dbReference type="Proteomes" id="UP000295043">
    <property type="component" value="Unassembled WGS sequence"/>
</dbReference>
<reference evidence="2 3" key="1">
    <citation type="submission" date="2019-03" db="EMBL/GenBank/DDBJ databases">
        <title>Genomic Encyclopedia of Type Strains, Phase IV (KMG-V): Genome sequencing to study the core and pangenomes of soil and plant-associated prokaryotes.</title>
        <authorList>
            <person name="Whitman W."/>
        </authorList>
    </citation>
    <scope>NUCLEOTIDE SEQUENCE [LARGE SCALE GENOMIC DNA]</scope>
    <source>
        <strain evidence="2 3">23C40</strain>
    </source>
</reference>
<protein>
    <submittedName>
        <fullName evidence="2">Uncharacterized protein</fullName>
    </submittedName>
</protein>
<keyword evidence="1" id="KW-0732">Signal</keyword>
<name>A0A4R2C1R5_9HYPH</name>
<feature type="signal peptide" evidence="1">
    <location>
        <begin position="1"/>
        <end position="23"/>
    </location>
</feature>
<feature type="chain" id="PRO_5020444012" evidence="1">
    <location>
        <begin position="24"/>
        <end position="102"/>
    </location>
</feature>
<accession>A0A4R2C1R5</accession>
<proteinExistence type="predicted"/>
<comment type="caution">
    <text evidence="2">The sequence shown here is derived from an EMBL/GenBank/DDBJ whole genome shotgun (WGS) entry which is preliminary data.</text>
</comment>
<sequence length="102" mass="10785">MTKLLAALTALLLAASFALPLNAAPIFVPKHEQVQTGAVEQVRHRRHWRAERHWIGGTLGFPAVTTADAILAITDTTAIVTTTATTGGQESPSILISSDGRS</sequence>